<keyword evidence="3" id="KW-1185">Reference proteome</keyword>
<dbReference type="PROSITE" id="PS51257">
    <property type="entry name" value="PROKAR_LIPOPROTEIN"/>
    <property type="match status" value="1"/>
</dbReference>
<gene>
    <name evidence="2" type="ORF">EII33_09130</name>
</gene>
<evidence type="ECO:0000313" key="2">
    <source>
        <dbReference type="EMBL" id="RRD90004.1"/>
    </source>
</evidence>
<feature type="domain" description="DUF4842" evidence="1">
    <location>
        <begin position="544"/>
        <end position="768"/>
    </location>
</feature>
<dbReference type="AlphaFoldDB" id="A0A3P2A3Q1"/>
<organism evidence="2 3">
    <name type="scientific">Prevotella heparinolytica</name>
    <dbReference type="NCBI Taxonomy" id="28113"/>
    <lineage>
        <taxon>Bacteria</taxon>
        <taxon>Pseudomonadati</taxon>
        <taxon>Bacteroidota</taxon>
        <taxon>Bacteroidia</taxon>
        <taxon>Bacteroidales</taxon>
        <taxon>Bacteroidaceae</taxon>
        <taxon>Bacteroides</taxon>
    </lineage>
</organism>
<protein>
    <submittedName>
        <fullName evidence="2">DUF4842 domain-containing protein</fullName>
    </submittedName>
</protein>
<dbReference type="InterPro" id="IPR031025">
    <property type="entry name" value="LruC_dom"/>
</dbReference>
<dbReference type="EMBL" id="RQYF01000042">
    <property type="protein sequence ID" value="RRD90004.1"/>
    <property type="molecule type" value="Genomic_DNA"/>
</dbReference>
<reference evidence="2 3" key="1">
    <citation type="submission" date="2018-11" db="EMBL/GenBank/DDBJ databases">
        <title>Genomes From Bacteria Associated with the Canine Oral Cavity: a Test Case for Automated Genome-Based Taxonomic Assignment.</title>
        <authorList>
            <person name="Coil D.A."/>
            <person name="Jospin G."/>
            <person name="Darling A.E."/>
            <person name="Wallis C."/>
            <person name="Davis I.J."/>
            <person name="Harris S."/>
            <person name="Eisen J.A."/>
            <person name="Holcombe L.J."/>
            <person name="O'Flynn C."/>
        </authorList>
    </citation>
    <scope>NUCLEOTIDE SEQUENCE [LARGE SCALE GENOMIC DNA]</scope>
    <source>
        <strain evidence="2 3">OH1047_COT-310</strain>
    </source>
</reference>
<comment type="caution">
    <text evidence="2">The sequence shown here is derived from an EMBL/GenBank/DDBJ whole genome shotgun (WGS) entry which is preliminary data.</text>
</comment>
<evidence type="ECO:0000259" key="1">
    <source>
        <dbReference type="Pfam" id="PF16130"/>
    </source>
</evidence>
<dbReference type="Pfam" id="PF16130">
    <property type="entry name" value="DUF4842"/>
    <property type="match status" value="1"/>
</dbReference>
<accession>A0A3P2A3Q1</accession>
<dbReference type="Proteomes" id="UP000279562">
    <property type="component" value="Unassembled WGS sequence"/>
</dbReference>
<dbReference type="InterPro" id="IPR032295">
    <property type="entry name" value="DUF4842"/>
</dbReference>
<proteinExistence type="predicted"/>
<dbReference type="RefSeq" id="WP_125239460.1">
    <property type="nucleotide sequence ID" value="NZ_RQYF01000042.1"/>
</dbReference>
<dbReference type="NCBIfam" id="TIGR04456">
    <property type="entry name" value="LruC_dom"/>
    <property type="match status" value="1"/>
</dbReference>
<evidence type="ECO:0000313" key="3">
    <source>
        <dbReference type="Proteomes" id="UP000279562"/>
    </source>
</evidence>
<name>A0A3P2A3Q1_9BACE</name>
<sequence length="778" mass="85533">MEKKKKYTYTFSILLAVVGFLFQGCKEDVFNPEKVKATYQDRFPVKDIDPEMDWKMTRSIQINVTVNMDAGTDYSLRIYDDNPLTENSKAQLLAEGTANNKMAFLSTMDCPIDVTAVYVCLTDAANRSVVKFCSIEDGSLQTSFGVSPSTRAATRATNNGIATYSPDRTEAEIKALVPTARELKENTVIVKNDVYKISKGTTYQGKITTYGIYDGTATVIVEGTWNPGNNIAKINTGIDLIVTGSGKIILPKDGNKDNEKALFLVGSSRFIVFPGGSIVGETGGTGYIYISNASNGRLNYNAGTIQVHTIQIDGVGLFYNSGKIEANRLLFPNAGCKLVNQGEANFIQVSHQNSLIENGCRLTVSQDFYGSLVMGSNCSATIGNYGTSGNWGKTITMGSNSMLTINGTTNWGGITVNGPQNGSALIKIGTLTDLNGFAHKGGHIYYEVQTDKIADLWVRNTFLRYLLNTDGTLSKWGEAPIYIPAGECTGNGNTPASGSGTYATDDGITYTYAFEDNFPMVGDYDFNDIVLDVKTSYKREKQTNAIKAIQIDVTLAAAGASHTVGAGLRIVNIPKSAIRSIRTGGDDRRFQETLTSPRTGKRFFSYNSSTQMEDGDNDIVIPLFNDEHQVFGVEQGTHVNTASTAGLHAEGRKSYTYEIIIELADQTKQTPLFSKDDLDFFICYQYQYMQKRVEVHLYEFWKYKATAAGMTMETNLDLAGNNTWAICVPNFRYPKELVNISITSNPSAGAYPLFLDWARNRNVNTNWYLSPNENNVYR</sequence>